<reference evidence="2" key="2">
    <citation type="journal article" date="2015" name="Data Brief">
        <title>Shoot transcriptome of the giant reed, Arundo donax.</title>
        <authorList>
            <person name="Barrero R.A."/>
            <person name="Guerrero F.D."/>
            <person name="Moolhuijzen P."/>
            <person name="Goolsby J.A."/>
            <person name="Tidwell J."/>
            <person name="Bellgard S.E."/>
            <person name="Bellgard M.I."/>
        </authorList>
    </citation>
    <scope>NUCLEOTIDE SEQUENCE</scope>
    <source>
        <tissue evidence="2">Shoot tissue taken approximately 20 cm above the soil surface</tissue>
    </source>
</reference>
<accession>A0A0A9C2G2</accession>
<dbReference type="AlphaFoldDB" id="A0A0A9C2G2"/>
<protein>
    <submittedName>
        <fullName evidence="2">Uncharacterized protein</fullName>
    </submittedName>
</protein>
<dbReference type="EMBL" id="GBRH01229282">
    <property type="protein sequence ID" value="JAD68613.1"/>
    <property type="molecule type" value="Transcribed_RNA"/>
</dbReference>
<evidence type="ECO:0000256" key="1">
    <source>
        <dbReference type="SAM" id="SignalP"/>
    </source>
</evidence>
<feature type="chain" id="PRO_5002063131" evidence="1">
    <location>
        <begin position="19"/>
        <end position="37"/>
    </location>
</feature>
<name>A0A0A9C2G2_ARUDO</name>
<reference evidence="2" key="1">
    <citation type="submission" date="2014-09" db="EMBL/GenBank/DDBJ databases">
        <authorList>
            <person name="Magalhaes I.L.F."/>
            <person name="Oliveira U."/>
            <person name="Santos F.R."/>
            <person name="Vidigal T.H.D.A."/>
            <person name="Brescovit A.D."/>
            <person name="Santos A.J."/>
        </authorList>
    </citation>
    <scope>NUCLEOTIDE SEQUENCE</scope>
    <source>
        <tissue evidence="2">Shoot tissue taken approximately 20 cm above the soil surface</tissue>
    </source>
</reference>
<proteinExistence type="predicted"/>
<keyword evidence="1" id="KW-0732">Signal</keyword>
<organism evidence="2">
    <name type="scientific">Arundo donax</name>
    <name type="common">Giant reed</name>
    <name type="synonym">Donax arundinaceus</name>
    <dbReference type="NCBI Taxonomy" id="35708"/>
    <lineage>
        <taxon>Eukaryota</taxon>
        <taxon>Viridiplantae</taxon>
        <taxon>Streptophyta</taxon>
        <taxon>Embryophyta</taxon>
        <taxon>Tracheophyta</taxon>
        <taxon>Spermatophyta</taxon>
        <taxon>Magnoliopsida</taxon>
        <taxon>Liliopsida</taxon>
        <taxon>Poales</taxon>
        <taxon>Poaceae</taxon>
        <taxon>PACMAD clade</taxon>
        <taxon>Arundinoideae</taxon>
        <taxon>Arundineae</taxon>
        <taxon>Arundo</taxon>
    </lineage>
</organism>
<sequence length="37" mass="4206">MRHFLYLIAVNMPRLCGALLHLFSPKVVLSSYASPFL</sequence>
<evidence type="ECO:0000313" key="2">
    <source>
        <dbReference type="EMBL" id="JAD68613.1"/>
    </source>
</evidence>
<feature type="signal peptide" evidence="1">
    <location>
        <begin position="1"/>
        <end position="18"/>
    </location>
</feature>